<organism evidence="2">
    <name type="scientific">viral metagenome</name>
    <dbReference type="NCBI Taxonomy" id="1070528"/>
    <lineage>
        <taxon>unclassified sequences</taxon>
        <taxon>metagenomes</taxon>
        <taxon>organismal metagenomes</taxon>
    </lineage>
</organism>
<dbReference type="AlphaFoldDB" id="A0A6C0K050"/>
<protein>
    <submittedName>
        <fullName evidence="2">Uncharacterized protein</fullName>
    </submittedName>
</protein>
<name>A0A6C0K050_9ZZZZ</name>
<dbReference type="EMBL" id="MN740785">
    <property type="protein sequence ID" value="QHU11435.1"/>
    <property type="molecule type" value="Genomic_DNA"/>
</dbReference>
<reference evidence="2" key="1">
    <citation type="journal article" date="2020" name="Nature">
        <title>Giant virus diversity and host interactions through global metagenomics.</title>
        <authorList>
            <person name="Schulz F."/>
            <person name="Roux S."/>
            <person name="Paez-Espino D."/>
            <person name="Jungbluth S."/>
            <person name="Walsh D.A."/>
            <person name="Denef V.J."/>
            <person name="McMahon K.D."/>
            <person name="Konstantinidis K.T."/>
            <person name="Eloe-Fadrosh E.A."/>
            <person name="Kyrpides N.C."/>
            <person name="Woyke T."/>
        </authorList>
    </citation>
    <scope>NUCLEOTIDE SEQUENCE</scope>
    <source>
        <strain evidence="2">GVMAG-S-1101169-75</strain>
    </source>
</reference>
<proteinExistence type="predicted"/>
<feature type="compositionally biased region" description="Polar residues" evidence="1">
    <location>
        <begin position="88"/>
        <end position="104"/>
    </location>
</feature>
<evidence type="ECO:0000313" key="2">
    <source>
        <dbReference type="EMBL" id="QHU11435.1"/>
    </source>
</evidence>
<sequence>MNTGTYWTKQEELQLMDELSDQKSMDEIAKTHGRTPKAIEMRLESLIRKQHKDNYTISSLVNLYHKTESEIQKIIDTAPSPPPVTGPEKTTASKQRPSVSSSTIGDKEHEMRLKRIEDRLVMIEKYVGRIYKILSSLKKN</sequence>
<accession>A0A6C0K050</accession>
<feature type="region of interest" description="Disordered" evidence="1">
    <location>
        <begin position="76"/>
        <end position="111"/>
    </location>
</feature>
<evidence type="ECO:0000256" key="1">
    <source>
        <dbReference type="SAM" id="MobiDB-lite"/>
    </source>
</evidence>